<comment type="subcellular location">
    <subcellularLocation>
        <location evidence="1">Cell membrane</location>
        <topology evidence="1">Multi-pass membrane protein</topology>
    </subcellularLocation>
</comment>
<evidence type="ECO:0000256" key="3">
    <source>
        <dbReference type="ARBA" id="ARBA00022692"/>
    </source>
</evidence>
<protein>
    <recommendedName>
        <fullName evidence="12">Ionotropic receptor</fullName>
    </recommendedName>
</protein>
<keyword evidence="4 8" id="KW-1133">Transmembrane helix</keyword>
<name>A0AA38M3D0_9CUCU</name>
<dbReference type="GO" id="GO:0005886">
    <property type="term" value="C:plasma membrane"/>
    <property type="evidence" value="ECO:0007669"/>
    <property type="project" value="UniProtKB-SubCell"/>
</dbReference>
<keyword evidence="7" id="KW-0325">Glycoprotein</keyword>
<dbReference type="AlphaFoldDB" id="A0AA38M3D0"/>
<keyword evidence="2" id="KW-1003">Cell membrane</keyword>
<evidence type="ECO:0000256" key="4">
    <source>
        <dbReference type="ARBA" id="ARBA00022989"/>
    </source>
</evidence>
<feature type="transmembrane region" description="Helical" evidence="8">
    <location>
        <begin position="498"/>
        <end position="519"/>
    </location>
</feature>
<evidence type="ECO:0000256" key="5">
    <source>
        <dbReference type="ARBA" id="ARBA00023136"/>
    </source>
</evidence>
<evidence type="ECO:0008006" key="12">
    <source>
        <dbReference type="Google" id="ProtNLM"/>
    </source>
</evidence>
<dbReference type="PANTHER" id="PTHR42643:SF35">
    <property type="entry name" value="IONOTROPIC RECEPTOR 68A, ISOFORM A"/>
    <property type="match status" value="1"/>
</dbReference>
<evidence type="ECO:0000256" key="9">
    <source>
        <dbReference type="SAM" id="SignalP"/>
    </source>
</evidence>
<dbReference type="EMBL" id="JALNTZ010000009">
    <property type="protein sequence ID" value="KAJ3641304.1"/>
    <property type="molecule type" value="Genomic_DNA"/>
</dbReference>
<sequence>MFAKFVSNCFLISLCASTNDFILPKASPFEVRLLKYLERPCPTEPHHYATINTIDRTDDKCRHLLDSFVKNFRHPSVIEVPTYPTATEYYAFLPNLNTIKDLFVLWNSRSKIHVVVCNPILDPRSVSQTLSTLWEKKILNFVLVVVDDDLQVITYNPFNHTIINLSRHTCSHFFDKLKDIHGYVLKVAMCQNPPLLEKTAGEWRGSDFSLLELVIFALNATLKIVETPLRRDLEGIRDAIVSKKADFSFLGLSQGFDYDDLDFLSPYISDGVVALVPRTHRRGTILRIFDAASWAVLTILTLFLFLCVEVLNRLGLRGWGASKLLSVLSISFAIGVLTIFQSIMTGTLTKVRYHDDVNSVADLGKSDLRVLAFPRYFDMACRFHHLCKRIEIVDKRELYDVVRQGRDDMAFLLPYFVGLKFAKIQKNGRWVYRIMDEFVVPSHRVYLFEKNSPYLEEMGKIMLQLKQLGLMHKIYFENRFDEEVDDGVFLTLMHLSSVFGFLLLGYFGGFVCFLGELGFSHMY</sequence>
<keyword evidence="3 8" id="KW-0812">Transmembrane</keyword>
<evidence type="ECO:0000256" key="2">
    <source>
        <dbReference type="ARBA" id="ARBA00022475"/>
    </source>
</evidence>
<dbReference type="Proteomes" id="UP001168821">
    <property type="component" value="Unassembled WGS sequence"/>
</dbReference>
<evidence type="ECO:0000256" key="8">
    <source>
        <dbReference type="SAM" id="Phobius"/>
    </source>
</evidence>
<feature type="transmembrane region" description="Helical" evidence="8">
    <location>
        <begin position="291"/>
        <end position="312"/>
    </location>
</feature>
<feature type="signal peptide" evidence="9">
    <location>
        <begin position="1"/>
        <end position="17"/>
    </location>
</feature>
<comment type="caution">
    <text evidence="10">The sequence shown here is derived from an EMBL/GenBank/DDBJ whole genome shotgun (WGS) entry which is preliminary data.</text>
</comment>
<evidence type="ECO:0000313" key="11">
    <source>
        <dbReference type="Proteomes" id="UP001168821"/>
    </source>
</evidence>
<dbReference type="InterPro" id="IPR052192">
    <property type="entry name" value="Insect_Ionotropic_Sensory_Rcpt"/>
</dbReference>
<dbReference type="PANTHER" id="PTHR42643">
    <property type="entry name" value="IONOTROPIC RECEPTOR 20A-RELATED"/>
    <property type="match status" value="1"/>
</dbReference>
<accession>A0AA38M3D0</accession>
<dbReference type="SUPFAM" id="SSF53850">
    <property type="entry name" value="Periplasmic binding protein-like II"/>
    <property type="match status" value="1"/>
</dbReference>
<reference evidence="10" key="1">
    <citation type="journal article" date="2023" name="G3 (Bethesda)">
        <title>Whole genome assemblies of Zophobas morio and Tenebrio molitor.</title>
        <authorList>
            <person name="Kaur S."/>
            <person name="Stinson S.A."/>
            <person name="diCenzo G.C."/>
        </authorList>
    </citation>
    <scope>NUCLEOTIDE SEQUENCE</scope>
    <source>
        <strain evidence="10">QUZm001</strain>
    </source>
</reference>
<keyword evidence="6" id="KW-0675">Receptor</keyword>
<organism evidence="10 11">
    <name type="scientific">Zophobas morio</name>
    <dbReference type="NCBI Taxonomy" id="2755281"/>
    <lineage>
        <taxon>Eukaryota</taxon>
        <taxon>Metazoa</taxon>
        <taxon>Ecdysozoa</taxon>
        <taxon>Arthropoda</taxon>
        <taxon>Hexapoda</taxon>
        <taxon>Insecta</taxon>
        <taxon>Pterygota</taxon>
        <taxon>Neoptera</taxon>
        <taxon>Endopterygota</taxon>
        <taxon>Coleoptera</taxon>
        <taxon>Polyphaga</taxon>
        <taxon>Cucujiformia</taxon>
        <taxon>Tenebrionidae</taxon>
        <taxon>Zophobas</taxon>
    </lineage>
</organism>
<keyword evidence="5 8" id="KW-0472">Membrane</keyword>
<feature type="chain" id="PRO_5041238259" description="Ionotropic receptor" evidence="9">
    <location>
        <begin position="18"/>
        <end position="523"/>
    </location>
</feature>
<proteinExistence type="predicted"/>
<evidence type="ECO:0000313" key="10">
    <source>
        <dbReference type="EMBL" id="KAJ3641304.1"/>
    </source>
</evidence>
<evidence type="ECO:0000256" key="1">
    <source>
        <dbReference type="ARBA" id="ARBA00004651"/>
    </source>
</evidence>
<feature type="transmembrane region" description="Helical" evidence="8">
    <location>
        <begin position="324"/>
        <end position="344"/>
    </location>
</feature>
<keyword evidence="9" id="KW-0732">Signal</keyword>
<evidence type="ECO:0000256" key="6">
    <source>
        <dbReference type="ARBA" id="ARBA00023170"/>
    </source>
</evidence>
<evidence type="ECO:0000256" key="7">
    <source>
        <dbReference type="ARBA" id="ARBA00023180"/>
    </source>
</evidence>
<gene>
    <name evidence="10" type="ORF">Zmor_027816</name>
</gene>
<keyword evidence="11" id="KW-1185">Reference proteome</keyword>